<reference evidence="2 3" key="2">
    <citation type="submission" date="2018-03" db="EMBL/GenBank/DDBJ databases">
        <authorList>
            <person name="Keele B.F."/>
        </authorList>
    </citation>
    <scope>NUCLEOTIDE SEQUENCE [LARGE SCALE GENOMIC DNA]</scope>
    <source>
        <strain evidence="2 3">D13</strain>
    </source>
</reference>
<accession>A0A2P1PQZ0</accession>
<evidence type="ECO:0000256" key="1">
    <source>
        <dbReference type="SAM" id="SignalP"/>
    </source>
</evidence>
<protein>
    <recommendedName>
        <fullName evidence="4">HEAT repeat domain-containing protein</fullName>
    </recommendedName>
</protein>
<dbReference type="SMART" id="SM00567">
    <property type="entry name" value="EZ_HEAT"/>
    <property type="match status" value="2"/>
</dbReference>
<dbReference type="InterPro" id="IPR016024">
    <property type="entry name" value="ARM-type_fold"/>
</dbReference>
<dbReference type="EMBL" id="CP027860">
    <property type="protein sequence ID" value="AVP97267.1"/>
    <property type="molecule type" value="Genomic_DNA"/>
</dbReference>
<dbReference type="InterPro" id="IPR011989">
    <property type="entry name" value="ARM-like"/>
</dbReference>
<organism evidence="2 3">
    <name type="scientific">Ahniella affigens</name>
    <dbReference type="NCBI Taxonomy" id="2021234"/>
    <lineage>
        <taxon>Bacteria</taxon>
        <taxon>Pseudomonadati</taxon>
        <taxon>Pseudomonadota</taxon>
        <taxon>Gammaproteobacteria</taxon>
        <taxon>Lysobacterales</taxon>
        <taxon>Rhodanobacteraceae</taxon>
        <taxon>Ahniella</taxon>
    </lineage>
</organism>
<reference evidence="2 3" key="1">
    <citation type="submission" date="2018-03" db="EMBL/GenBank/DDBJ databases">
        <title>Ahniella affigens gen. nov., sp. nov., a gammaproteobacterium isolated from sandy soil near a stream.</title>
        <authorList>
            <person name="Ko Y."/>
            <person name="Kim J.-H."/>
        </authorList>
    </citation>
    <scope>NUCLEOTIDE SEQUENCE [LARGE SCALE GENOMIC DNA]</scope>
    <source>
        <strain evidence="2 3">D13</strain>
    </source>
</reference>
<dbReference type="OrthoDB" id="7055541at2"/>
<keyword evidence="3" id="KW-1185">Reference proteome</keyword>
<proteinExistence type="predicted"/>
<evidence type="ECO:0000313" key="3">
    <source>
        <dbReference type="Proteomes" id="UP000241074"/>
    </source>
</evidence>
<dbReference type="SUPFAM" id="SSF48371">
    <property type="entry name" value="ARM repeat"/>
    <property type="match status" value="1"/>
</dbReference>
<dbReference type="AlphaFoldDB" id="A0A2P1PQZ0"/>
<dbReference type="RefSeq" id="WP_106891191.1">
    <property type="nucleotide sequence ID" value="NZ_CP027860.1"/>
</dbReference>
<evidence type="ECO:0000313" key="2">
    <source>
        <dbReference type="EMBL" id="AVP97267.1"/>
    </source>
</evidence>
<dbReference type="KEGG" id="xba:C7S18_08700"/>
<evidence type="ECO:0008006" key="4">
    <source>
        <dbReference type="Google" id="ProtNLM"/>
    </source>
</evidence>
<dbReference type="Pfam" id="PF13646">
    <property type="entry name" value="HEAT_2"/>
    <property type="match status" value="1"/>
</dbReference>
<dbReference type="Proteomes" id="UP000241074">
    <property type="component" value="Chromosome"/>
</dbReference>
<feature type="signal peptide" evidence="1">
    <location>
        <begin position="1"/>
        <end position="23"/>
    </location>
</feature>
<feature type="chain" id="PRO_5015157006" description="HEAT repeat domain-containing protein" evidence="1">
    <location>
        <begin position="24"/>
        <end position="617"/>
    </location>
</feature>
<keyword evidence="1" id="KW-0732">Signal</keyword>
<dbReference type="InterPro" id="IPR004155">
    <property type="entry name" value="PBS_lyase_HEAT"/>
</dbReference>
<name>A0A2P1PQZ0_9GAMM</name>
<sequence>MRALSIPFGIAIVLALAPVGISAAESEDSTHCDTLDSCLVALHARTAGDDQQHRDADLALKTRLQSFAPEVVPGLVEALSDANLSVANLAARTLADIPEVDAGYLPEIQAGLDRDLDDLLFVLCDMSGEAPMRELVARYVAADSARHNSEGYALRNCAKRAFPHIIAAARCQPECNPDQYDKLARLMRTLDDSRVELAPDLLAIAEAPETSEQVAIGALTIIAGLEIEAPNLGPDLLKLREARPELANAVEQALIGVRASAAALSFAARLEKAPDVLVLRDLAEIGHAGAGASGVVVQLLHHEDSEIRAAAATTLGFIGDPSAADALIPLLDDPTDARLNWAAADSLGKLQSHSAIDALESTASKHWYPPVRFAAEQAIQHIIHGSGRDDAQRVNHFPSLFFRFFDIGRDLPRCERPDVEIVNEPDSEKRYAYDDPGLAEQLAFDLEGDDFVEAPPDPNEPANNAPKPRYQNFIRVPKKIPQEPIVALQVNRGWLVGSNQGEWGGALAFVSDHSPTQIIIKENVVDIHRFGNQIVALTGLSHMASNEGQIFQLTQSADGQWSAKGWRRLPGAPERAQLTTQGELLIDVYAGGTLILSPSGAFRLAPCDNAAEPAAMP</sequence>
<dbReference type="Gene3D" id="1.25.10.10">
    <property type="entry name" value="Leucine-rich Repeat Variant"/>
    <property type="match status" value="1"/>
</dbReference>
<gene>
    <name evidence="2" type="ORF">C7S18_08700</name>
</gene>